<feature type="coiled-coil region" evidence="2">
    <location>
        <begin position="45"/>
        <end position="79"/>
    </location>
</feature>
<dbReference type="PROSITE" id="PS51257">
    <property type="entry name" value="PROKAR_LIPOPROTEIN"/>
    <property type="match status" value="1"/>
</dbReference>
<dbReference type="Pfam" id="PF00691">
    <property type="entry name" value="OmpA"/>
    <property type="match status" value="1"/>
</dbReference>
<keyword evidence="2" id="KW-0175">Coiled coil</keyword>
<dbReference type="Proteomes" id="UP000541857">
    <property type="component" value="Unassembled WGS sequence"/>
</dbReference>
<gene>
    <name evidence="5" type="ORF">H3Z82_01945</name>
</gene>
<dbReference type="SUPFAM" id="SSF103088">
    <property type="entry name" value="OmpA-like"/>
    <property type="match status" value="1"/>
</dbReference>
<feature type="chain" id="PRO_5031094355" evidence="3">
    <location>
        <begin position="22"/>
        <end position="289"/>
    </location>
</feature>
<evidence type="ECO:0000256" key="2">
    <source>
        <dbReference type="SAM" id="Coils"/>
    </source>
</evidence>
<keyword evidence="6" id="KW-1185">Reference proteome</keyword>
<feature type="signal peptide" evidence="3">
    <location>
        <begin position="1"/>
        <end position="21"/>
    </location>
</feature>
<name>A0A7W2M2G9_9FLAO</name>
<dbReference type="AlphaFoldDB" id="A0A7W2M2G9"/>
<accession>A0A7W2M2G9</accession>
<dbReference type="InterPro" id="IPR036737">
    <property type="entry name" value="OmpA-like_sf"/>
</dbReference>
<sequence>MKKIMLLSVFSLLVLSSCVSKKEYAALEAKHKETQDLLNTATVKLNSCISERATAQARVEGLQEQLADMRKTNQDLIDTKGNLTTLTQKGAENLERSLESLKEKDLKITRLQDALTKKDSVTLAIVTSLKKDVGLNDPDIQINVEKGVVYISIADKLLFQSGSYNVTSRAKTILSKVATVVNGKPDFECMVEGHTDSLPYNRGGVLLDNWDLSVKRATSIVRVLEELGVNPKQLIASGRSEYVPLVPNDTAENRSINRRTRILVLPKIDQFYEMVENEMKDMIAEDQKN</sequence>
<protein>
    <submittedName>
        <fullName evidence="5">OmpA family protein</fullName>
    </submittedName>
</protein>
<keyword evidence="1" id="KW-0472">Membrane</keyword>
<reference evidence="5 6" key="1">
    <citation type="submission" date="2020-07" db="EMBL/GenBank/DDBJ databases">
        <title>Bacterium isolated from marine sediment.</title>
        <authorList>
            <person name="Shang D."/>
        </authorList>
    </citation>
    <scope>NUCLEOTIDE SEQUENCE [LARGE SCALE GENOMIC DNA]</scope>
    <source>
        <strain evidence="5 6">F6074</strain>
    </source>
</reference>
<dbReference type="GO" id="GO:0016020">
    <property type="term" value="C:membrane"/>
    <property type="evidence" value="ECO:0007669"/>
    <property type="project" value="UniProtKB-UniRule"/>
</dbReference>
<dbReference type="Gene3D" id="3.30.1330.60">
    <property type="entry name" value="OmpA-like domain"/>
    <property type="match status" value="1"/>
</dbReference>
<proteinExistence type="predicted"/>
<dbReference type="InterPro" id="IPR050330">
    <property type="entry name" value="Bact_OuterMem_StrucFunc"/>
</dbReference>
<dbReference type="RefSeq" id="WP_182202192.1">
    <property type="nucleotide sequence ID" value="NZ_JACGLT010000001.1"/>
</dbReference>
<organism evidence="5 6">
    <name type="scientific">Gelidibacter maritimus</name>
    <dbReference type="NCBI Taxonomy" id="2761487"/>
    <lineage>
        <taxon>Bacteria</taxon>
        <taxon>Pseudomonadati</taxon>
        <taxon>Bacteroidota</taxon>
        <taxon>Flavobacteriia</taxon>
        <taxon>Flavobacteriales</taxon>
        <taxon>Flavobacteriaceae</taxon>
        <taxon>Gelidibacter</taxon>
    </lineage>
</organism>
<dbReference type="PANTHER" id="PTHR30329">
    <property type="entry name" value="STATOR ELEMENT OF FLAGELLAR MOTOR COMPLEX"/>
    <property type="match status" value="1"/>
</dbReference>
<comment type="caution">
    <text evidence="5">The sequence shown here is derived from an EMBL/GenBank/DDBJ whole genome shotgun (WGS) entry which is preliminary data.</text>
</comment>
<keyword evidence="3" id="KW-0732">Signal</keyword>
<evidence type="ECO:0000256" key="1">
    <source>
        <dbReference type="PROSITE-ProRule" id="PRU00473"/>
    </source>
</evidence>
<dbReference type="InterPro" id="IPR006665">
    <property type="entry name" value="OmpA-like"/>
</dbReference>
<dbReference type="PANTHER" id="PTHR30329:SF21">
    <property type="entry name" value="LIPOPROTEIN YIAD-RELATED"/>
    <property type="match status" value="1"/>
</dbReference>
<dbReference type="CDD" id="cd07185">
    <property type="entry name" value="OmpA_C-like"/>
    <property type="match status" value="1"/>
</dbReference>
<evidence type="ECO:0000256" key="3">
    <source>
        <dbReference type="SAM" id="SignalP"/>
    </source>
</evidence>
<dbReference type="PROSITE" id="PS51123">
    <property type="entry name" value="OMPA_2"/>
    <property type="match status" value="1"/>
</dbReference>
<evidence type="ECO:0000313" key="5">
    <source>
        <dbReference type="EMBL" id="MBA6151485.1"/>
    </source>
</evidence>
<evidence type="ECO:0000259" key="4">
    <source>
        <dbReference type="PROSITE" id="PS51123"/>
    </source>
</evidence>
<evidence type="ECO:0000313" key="6">
    <source>
        <dbReference type="Proteomes" id="UP000541857"/>
    </source>
</evidence>
<dbReference type="EMBL" id="JACGLT010000001">
    <property type="protein sequence ID" value="MBA6151485.1"/>
    <property type="molecule type" value="Genomic_DNA"/>
</dbReference>
<feature type="domain" description="OmpA-like" evidence="4">
    <location>
        <begin position="146"/>
        <end position="268"/>
    </location>
</feature>